<dbReference type="RefSeq" id="WP_050144311.1">
    <property type="nucleotide sequence ID" value="NZ_CAWMPT010000004.1"/>
</dbReference>
<name>A0AA44CKX9_YERMO</name>
<sequence>MEISKKDSDTLEGRTFNLPSGLEYQAINECEIALIRLLLEDSKELQQLKPNAKTSQNIRLAESMLSNKVAVKRGYYASKNFCETDT</sequence>
<dbReference type="AlphaFoldDB" id="A0AA44CKX9"/>
<gene>
    <name evidence="1" type="ORF">HB991_09425</name>
</gene>
<accession>A0AA44CKX9</accession>
<dbReference type="Proteomes" id="UP000712947">
    <property type="component" value="Unassembled WGS sequence"/>
</dbReference>
<comment type="caution">
    <text evidence="1">The sequence shown here is derived from an EMBL/GenBank/DDBJ whole genome shotgun (WGS) entry which is preliminary data.</text>
</comment>
<reference evidence="1" key="1">
    <citation type="submission" date="2020-03" db="EMBL/GenBank/DDBJ databases">
        <authorList>
            <person name="Kislichkina A."/>
            <person name="Dentovskaya S."/>
            <person name="Shaikhutdinov R."/>
            <person name="Ivanov S."/>
            <person name="Sizova A."/>
            <person name="Solomentsev V."/>
            <person name="Bogun A."/>
        </authorList>
    </citation>
    <scope>NUCLEOTIDE SEQUENCE</scope>
    <source>
        <strain evidence="1">SCPM-O-B-7610</strain>
    </source>
</reference>
<evidence type="ECO:0000313" key="2">
    <source>
        <dbReference type="Proteomes" id="UP000712947"/>
    </source>
</evidence>
<dbReference type="EMBL" id="JAASAI010000007">
    <property type="protein sequence ID" value="NIL22733.1"/>
    <property type="molecule type" value="Genomic_DNA"/>
</dbReference>
<protein>
    <submittedName>
        <fullName evidence="1">Uncharacterized protein</fullName>
    </submittedName>
</protein>
<proteinExistence type="predicted"/>
<evidence type="ECO:0000313" key="1">
    <source>
        <dbReference type="EMBL" id="NIL22733.1"/>
    </source>
</evidence>
<organism evidence="1 2">
    <name type="scientific">Yersinia mollaretii</name>
    <dbReference type="NCBI Taxonomy" id="33060"/>
    <lineage>
        <taxon>Bacteria</taxon>
        <taxon>Pseudomonadati</taxon>
        <taxon>Pseudomonadota</taxon>
        <taxon>Gammaproteobacteria</taxon>
        <taxon>Enterobacterales</taxon>
        <taxon>Yersiniaceae</taxon>
        <taxon>Yersinia</taxon>
    </lineage>
</organism>